<evidence type="ECO:0000256" key="2">
    <source>
        <dbReference type="ARBA" id="ARBA00004906"/>
    </source>
</evidence>
<dbReference type="CDD" id="cd14066">
    <property type="entry name" value="STKc_IRAK"/>
    <property type="match status" value="1"/>
</dbReference>
<evidence type="ECO:0000313" key="13">
    <source>
        <dbReference type="Proteomes" id="UP000796880"/>
    </source>
</evidence>
<dbReference type="GO" id="GO:0004672">
    <property type="term" value="F:protein kinase activity"/>
    <property type="evidence" value="ECO:0007669"/>
    <property type="project" value="InterPro"/>
</dbReference>
<name>A0A8K0H6U5_9ROSA</name>
<keyword evidence="4" id="KW-0808">Transferase</keyword>
<dbReference type="Gene3D" id="3.30.200.20">
    <property type="entry name" value="Phosphorylase Kinase, domain 1"/>
    <property type="match status" value="1"/>
</dbReference>
<feature type="compositionally biased region" description="Basic and acidic residues" evidence="10">
    <location>
        <begin position="220"/>
        <end position="235"/>
    </location>
</feature>
<dbReference type="Pfam" id="PF00582">
    <property type="entry name" value="Usp"/>
    <property type="match status" value="1"/>
</dbReference>
<dbReference type="SMART" id="SM00220">
    <property type="entry name" value="S_TKc"/>
    <property type="match status" value="1"/>
</dbReference>
<dbReference type="InterPro" id="IPR014729">
    <property type="entry name" value="Rossmann-like_a/b/a_fold"/>
</dbReference>
<dbReference type="PROSITE" id="PS00108">
    <property type="entry name" value="PROTEIN_KINASE_ST"/>
    <property type="match status" value="1"/>
</dbReference>
<evidence type="ECO:0000256" key="9">
    <source>
        <dbReference type="SAM" id="Coils"/>
    </source>
</evidence>
<dbReference type="Pfam" id="PF00069">
    <property type="entry name" value="Pkinase"/>
    <property type="match status" value="1"/>
</dbReference>
<proteinExistence type="predicted"/>
<dbReference type="FunFam" id="1.10.510.10:FF:000498">
    <property type="entry name" value="U-box domain-containing protein 51"/>
    <property type="match status" value="1"/>
</dbReference>
<dbReference type="EMBL" id="VOIH02000005">
    <property type="protein sequence ID" value="KAF3446488.1"/>
    <property type="molecule type" value="Genomic_DNA"/>
</dbReference>
<comment type="caution">
    <text evidence="12">The sequence shown here is derived from an EMBL/GenBank/DDBJ whole genome shotgun (WGS) entry which is preliminary data.</text>
</comment>
<evidence type="ECO:0000256" key="7">
    <source>
        <dbReference type="ARBA" id="ARBA00022840"/>
    </source>
</evidence>
<dbReference type="OrthoDB" id="4062651at2759"/>
<dbReference type="CDD" id="cd01989">
    <property type="entry name" value="USP_STK_Ubox_N"/>
    <property type="match status" value="1"/>
</dbReference>
<feature type="coiled-coil region" evidence="9">
    <location>
        <begin position="342"/>
        <end position="369"/>
    </location>
</feature>
<evidence type="ECO:0000256" key="8">
    <source>
        <dbReference type="ARBA" id="ARBA00023054"/>
    </source>
</evidence>
<dbReference type="InterPro" id="IPR011009">
    <property type="entry name" value="Kinase-like_dom_sf"/>
</dbReference>
<dbReference type="GO" id="GO:0005524">
    <property type="term" value="F:ATP binding"/>
    <property type="evidence" value="ECO:0007669"/>
    <property type="project" value="UniProtKB-KW"/>
</dbReference>
<keyword evidence="6" id="KW-0833">Ubl conjugation pathway</keyword>
<dbReference type="Gene3D" id="1.10.510.10">
    <property type="entry name" value="Transferase(Phosphotransferase) domain 1"/>
    <property type="match status" value="1"/>
</dbReference>
<feature type="compositionally biased region" description="Polar residues" evidence="10">
    <location>
        <begin position="781"/>
        <end position="795"/>
    </location>
</feature>
<organism evidence="12 13">
    <name type="scientific">Rhamnella rubrinervis</name>
    <dbReference type="NCBI Taxonomy" id="2594499"/>
    <lineage>
        <taxon>Eukaryota</taxon>
        <taxon>Viridiplantae</taxon>
        <taxon>Streptophyta</taxon>
        <taxon>Embryophyta</taxon>
        <taxon>Tracheophyta</taxon>
        <taxon>Spermatophyta</taxon>
        <taxon>Magnoliopsida</taxon>
        <taxon>eudicotyledons</taxon>
        <taxon>Gunneridae</taxon>
        <taxon>Pentapetalae</taxon>
        <taxon>rosids</taxon>
        <taxon>fabids</taxon>
        <taxon>Rosales</taxon>
        <taxon>Rhamnaceae</taxon>
        <taxon>rhamnoid group</taxon>
        <taxon>Rhamneae</taxon>
        <taxon>Rhamnella</taxon>
    </lineage>
</organism>
<feature type="compositionally biased region" description="Polar residues" evidence="10">
    <location>
        <begin position="763"/>
        <end position="774"/>
    </location>
</feature>
<comment type="pathway">
    <text evidence="2">Protein modification; protein ubiquitination.</text>
</comment>
<keyword evidence="8 9" id="KW-0175">Coiled coil</keyword>
<keyword evidence="13" id="KW-1185">Reference proteome</keyword>
<evidence type="ECO:0000256" key="5">
    <source>
        <dbReference type="ARBA" id="ARBA00022741"/>
    </source>
</evidence>
<keyword evidence="7" id="KW-0067">ATP-binding</keyword>
<protein>
    <recommendedName>
        <fullName evidence="3">RING-type E3 ubiquitin transferase</fullName>
        <ecNumber evidence="3">2.3.2.27</ecNumber>
    </recommendedName>
</protein>
<dbReference type="InterPro" id="IPR051348">
    <property type="entry name" value="U-box_ubiquitin_ligases"/>
</dbReference>
<dbReference type="InterPro" id="IPR008271">
    <property type="entry name" value="Ser/Thr_kinase_AS"/>
</dbReference>
<dbReference type="SUPFAM" id="SSF56112">
    <property type="entry name" value="Protein kinase-like (PK-like)"/>
    <property type="match status" value="1"/>
</dbReference>
<accession>A0A8K0H6U5</accession>
<sequence>MWLQKYQVEKHGGVNGLVAVAIDRDKNSQNALKWAIDNLLQRGQTVILIHVKLKPPTYSSMPSLSSGNSKYSHMFAGMNEECTLECKDIDNHTRELFLPFRCFCTRKDIKCKDVVLEDMEAAKALIEYTSLNAIENLVLGASSKTGFLRFKATDVPGSVSKGAPDFCNVFVISKGKIQSTRSASRPAPTISPMRYQFQNQANIQPVETEQHYSFTSMKGGYEKPPEAPRKSYDELAPRKSYDEIDTIRSPFTRKGLNGKSYGELSLPDTDISFVSSGRPSVDRIFPSYYENYDSGRVTPNRMSNSTEIDINHSFESMQYGRRSMDITSPPEYTSFSHDSERLSTSSQSMEDVEAEMRRLKLELKQTIEMYSTACKEALTAKQKTVELQRWKMEEERKLGDARLAEEAALAIVERERAKSKAAIEAAEASRRIADLEAQKRINAEMKALREAEEKKKVMATLAKSDVRYRKYSIEEIEIATDHFSQSRKIGEGGYGPVYKCYLDHTPVAIKVLRPDAAQGRSQFQQEVEVLCSIRHPNMVLLLGACPEYGCLVYEFMANGSLEDRLFCRGNTPPLSWQNRFRIAAEIGTGLLFLHQTKPEPLVHRDLKPGNILLDRNLVSKISDVGLARLVPPSVADNVTQYRMTSTAGTFCYIDPEYQQTGMLGVKSDIYSLGIMFLQILTARPPMGLTHHVERSLEKGTFSQMLDPAVRDWPIQEALSFAKLALKCAELRRKDRPDLGKVVLPELNRLRALAEGSMYQSYMSGDSSPTYSHSQVSEDDSYSGSAASSRNPSAIL</sequence>
<dbReference type="FunFam" id="3.30.200.20:FF:000162">
    <property type="entry name" value="Adenine nucleotide alpha hydrolase-like domain kinase"/>
    <property type="match status" value="1"/>
</dbReference>
<evidence type="ECO:0000256" key="6">
    <source>
        <dbReference type="ARBA" id="ARBA00022786"/>
    </source>
</evidence>
<dbReference type="PANTHER" id="PTHR45647:SF132">
    <property type="entry name" value="KINASE WITH ADENINE NUCLEOTIDE ALPHA HYDROLASES-LIKE DOMAIN-CONTAINING PROTEIN"/>
    <property type="match status" value="1"/>
</dbReference>
<evidence type="ECO:0000256" key="4">
    <source>
        <dbReference type="ARBA" id="ARBA00022679"/>
    </source>
</evidence>
<reference evidence="12" key="1">
    <citation type="submission" date="2020-03" db="EMBL/GenBank/DDBJ databases">
        <title>A high-quality chromosome-level genome assembly of a woody plant with both climbing and erect habits, Rhamnella rubrinervis.</title>
        <authorList>
            <person name="Lu Z."/>
            <person name="Yang Y."/>
            <person name="Zhu X."/>
            <person name="Sun Y."/>
        </authorList>
    </citation>
    <scope>NUCLEOTIDE SEQUENCE</scope>
    <source>
        <strain evidence="12">BYM</strain>
        <tissue evidence="12">Leaf</tissue>
    </source>
</reference>
<keyword evidence="5" id="KW-0547">Nucleotide-binding</keyword>
<evidence type="ECO:0000313" key="12">
    <source>
        <dbReference type="EMBL" id="KAF3446488.1"/>
    </source>
</evidence>
<dbReference type="GO" id="GO:0061630">
    <property type="term" value="F:ubiquitin protein ligase activity"/>
    <property type="evidence" value="ECO:0007669"/>
    <property type="project" value="UniProtKB-EC"/>
</dbReference>
<dbReference type="EC" id="2.3.2.27" evidence="3"/>
<evidence type="ECO:0000256" key="1">
    <source>
        <dbReference type="ARBA" id="ARBA00000900"/>
    </source>
</evidence>
<dbReference type="Proteomes" id="UP000796880">
    <property type="component" value="Unassembled WGS sequence"/>
</dbReference>
<dbReference type="PANTHER" id="PTHR45647">
    <property type="entry name" value="OS02G0152300 PROTEIN"/>
    <property type="match status" value="1"/>
</dbReference>
<feature type="domain" description="Protein kinase" evidence="11">
    <location>
        <begin position="483"/>
        <end position="746"/>
    </location>
</feature>
<dbReference type="InterPro" id="IPR006016">
    <property type="entry name" value="UspA"/>
</dbReference>
<feature type="region of interest" description="Disordered" evidence="10">
    <location>
        <begin position="216"/>
        <end position="235"/>
    </location>
</feature>
<feature type="coiled-coil region" evidence="9">
    <location>
        <begin position="409"/>
        <end position="455"/>
    </location>
</feature>
<evidence type="ECO:0000259" key="11">
    <source>
        <dbReference type="PROSITE" id="PS50011"/>
    </source>
</evidence>
<dbReference type="PROSITE" id="PS50011">
    <property type="entry name" value="PROTEIN_KINASE_DOM"/>
    <property type="match status" value="1"/>
</dbReference>
<evidence type="ECO:0000256" key="10">
    <source>
        <dbReference type="SAM" id="MobiDB-lite"/>
    </source>
</evidence>
<dbReference type="InterPro" id="IPR000719">
    <property type="entry name" value="Prot_kinase_dom"/>
</dbReference>
<evidence type="ECO:0000256" key="3">
    <source>
        <dbReference type="ARBA" id="ARBA00012483"/>
    </source>
</evidence>
<gene>
    <name evidence="12" type="ORF">FNV43_RR11667</name>
</gene>
<dbReference type="AlphaFoldDB" id="A0A8K0H6U5"/>
<dbReference type="SUPFAM" id="SSF52402">
    <property type="entry name" value="Adenine nucleotide alpha hydrolases-like"/>
    <property type="match status" value="1"/>
</dbReference>
<feature type="region of interest" description="Disordered" evidence="10">
    <location>
        <begin position="763"/>
        <end position="795"/>
    </location>
</feature>
<dbReference type="Gene3D" id="3.40.50.620">
    <property type="entry name" value="HUPs"/>
    <property type="match status" value="1"/>
</dbReference>
<comment type="catalytic activity">
    <reaction evidence="1">
        <text>S-ubiquitinyl-[E2 ubiquitin-conjugating enzyme]-L-cysteine + [acceptor protein]-L-lysine = [E2 ubiquitin-conjugating enzyme]-L-cysteine + N(6)-ubiquitinyl-[acceptor protein]-L-lysine.</text>
        <dbReference type="EC" id="2.3.2.27"/>
    </reaction>
</comment>